<accession>A0A5J9V850</accession>
<evidence type="ECO:0000313" key="2">
    <source>
        <dbReference type="Proteomes" id="UP000324897"/>
    </source>
</evidence>
<keyword evidence="2" id="KW-1185">Reference proteome</keyword>
<proteinExistence type="predicted"/>
<protein>
    <recommendedName>
        <fullName evidence="3">FBD domain-containing protein</fullName>
    </recommendedName>
</protein>
<gene>
    <name evidence="1" type="ORF">EJB05_24034</name>
</gene>
<evidence type="ECO:0000313" key="1">
    <source>
        <dbReference type="EMBL" id="TVU32309.1"/>
    </source>
</evidence>
<dbReference type="Gramene" id="TVU32309">
    <property type="protein sequence ID" value="TVU32309"/>
    <property type="gene ID" value="EJB05_24034"/>
</dbReference>
<sequence>MVRVLRPSRPPVRRIWTTPSQAVHPATADGRTDAALRHCRSSSAQPPDPNWDNKRFLQLITCKFAKCDTMEVHMNARRHAFAPSLLYLLRKSPGLRKLVVELPRPVTMELGINGDPCTSDCPCSSPESYMMDNFTLGSLEEVVMMDFRGLPNHVEALIMLLGCNAPALKNVVVNMPADVPSISGETFQKINSFARPNIDVKFNVLSP</sequence>
<name>A0A5J9V850_9POAL</name>
<dbReference type="OrthoDB" id="662529at2759"/>
<dbReference type="Proteomes" id="UP000324897">
    <property type="component" value="Chromosome 1"/>
</dbReference>
<evidence type="ECO:0008006" key="3">
    <source>
        <dbReference type="Google" id="ProtNLM"/>
    </source>
</evidence>
<reference evidence="1 2" key="1">
    <citation type="journal article" date="2019" name="Sci. Rep.">
        <title>A high-quality genome of Eragrostis curvula grass provides insights into Poaceae evolution and supports new strategies to enhance forage quality.</title>
        <authorList>
            <person name="Carballo J."/>
            <person name="Santos B.A.C.M."/>
            <person name="Zappacosta D."/>
            <person name="Garbus I."/>
            <person name="Selva J.P."/>
            <person name="Gallo C.A."/>
            <person name="Diaz A."/>
            <person name="Albertini E."/>
            <person name="Caccamo M."/>
            <person name="Echenique V."/>
        </authorList>
    </citation>
    <scope>NUCLEOTIDE SEQUENCE [LARGE SCALE GENOMIC DNA]</scope>
    <source>
        <strain evidence="2">cv. Victoria</strain>
        <tissue evidence="1">Leaf</tissue>
    </source>
</reference>
<dbReference type="AlphaFoldDB" id="A0A5J9V850"/>
<comment type="caution">
    <text evidence="1">The sequence shown here is derived from an EMBL/GenBank/DDBJ whole genome shotgun (WGS) entry which is preliminary data.</text>
</comment>
<organism evidence="1 2">
    <name type="scientific">Eragrostis curvula</name>
    <name type="common">weeping love grass</name>
    <dbReference type="NCBI Taxonomy" id="38414"/>
    <lineage>
        <taxon>Eukaryota</taxon>
        <taxon>Viridiplantae</taxon>
        <taxon>Streptophyta</taxon>
        <taxon>Embryophyta</taxon>
        <taxon>Tracheophyta</taxon>
        <taxon>Spermatophyta</taxon>
        <taxon>Magnoliopsida</taxon>
        <taxon>Liliopsida</taxon>
        <taxon>Poales</taxon>
        <taxon>Poaceae</taxon>
        <taxon>PACMAD clade</taxon>
        <taxon>Chloridoideae</taxon>
        <taxon>Eragrostideae</taxon>
        <taxon>Eragrostidinae</taxon>
        <taxon>Eragrostis</taxon>
    </lineage>
</organism>
<dbReference type="EMBL" id="RWGY01000011">
    <property type="protein sequence ID" value="TVU32309.1"/>
    <property type="molecule type" value="Genomic_DNA"/>
</dbReference>